<evidence type="ECO:0000313" key="2">
    <source>
        <dbReference type="EMBL" id="OXA62872.1"/>
    </source>
</evidence>
<name>A0A226EZ56_FOLCA</name>
<gene>
    <name evidence="2" type="ORF">Fcan01_01040</name>
</gene>
<keyword evidence="3" id="KW-1185">Reference proteome</keyword>
<feature type="signal peptide" evidence="1">
    <location>
        <begin position="1"/>
        <end position="23"/>
    </location>
</feature>
<proteinExistence type="predicted"/>
<evidence type="ECO:0000256" key="1">
    <source>
        <dbReference type="SAM" id="SignalP"/>
    </source>
</evidence>
<reference evidence="2 3" key="1">
    <citation type="submission" date="2015-12" db="EMBL/GenBank/DDBJ databases">
        <title>The genome of Folsomia candida.</title>
        <authorList>
            <person name="Faddeeva A."/>
            <person name="Derks M.F."/>
            <person name="Anvar Y."/>
            <person name="Smit S."/>
            <person name="Van Straalen N."/>
            <person name="Roelofs D."/>
        </authorList>
    </citation>
    <scope>NUCLEOTIDE SEQUENCE [LARGE SCALE GENOMIC DNA]</scope>
    <source>
        <strain evidence="2 3">VU population</strain>
        <tissue evidence="2">Whole body</tissue>
    </source>
</reference>
<protein>
    <submittedName>
        <fullName evidence="2">Uncharacterized protein</fullName>
    </submittedName>
</protein>
<evidence type="ECO:0000313" key="3">
    <source>
        <dbReference type="Proteomes" id="UP000198287"/>
    </source>
</evidence>
<sequence length="245" mass="27633">MQNPSSIVIFSVVVASTIITTKGTHPPENIGTVLNFSSSPVPLTIVESVKIGELNQFQIPSRAKMEAFIKSKRSNPEPETPSTSPFCPWGICKFPGFLFGAFFKVPEDMLPPVPSPDLPEDNNPGNVIFIKTSPDEPMVKKPVAKPEKTVIYLLPQRDQHDYREKNQDLAEDESRNAFHDKFEVVYLTGMTMADVRKMKKEERESKPIRRPGRQVVKRRIIGKRHNNHPHVITSVSVSYSIGRNQ</sequence>
<feature type="chain" id="PRO_5012985612" evidence="1">
    <location>
        <begin position="24"/>
        <end position="245"/>
    </location>
</feature>
<dbReference type="AlphaFoldDB" id="A0A226EZ56"/>
<comment type="caution">
    <text evidence="2">The sequence shown here is derived from an EMBL/GenBank/DDBJ whole genome shotgun (WGS) entry which is preliminary data.</text>
</comment>
<accession>A0A226EZ56</accession>
<organism evidence="2 3">
    <name type="scientific">Folsomia candida</name>
    <name type="common">Springtail</name>
    <dbReference type="NCBI Taxonomy" id="158441"/>
    <lineage>
        <taxon>Eukaryota</taxon>
        <taxon>Metazoa</taxon>
        <taxon>Ecdysozoa</taxon>
        <taxon>Arthropoda</taxon>
        <taxon>Hexapoda</taxon>
        <taxon>Collembola</taxon>
        <taxon>Entomobryomorpha</taxon>
        <taxon>Isotomoidea</taxon>
        <taxon>Isotomidae</taxon>
        <taxon>Proisotominae</taxon>
        <taxon>Folsomia</taxon>
    </lineage>
</organism>
<dbReference type="Proteomes" id="UP000198287">
    <property type="component" value="Unassembled WGS sequence"/>
</dbReference>
<dbReference type="EMBL" id="LNIX01000001">
    <property type="protein sequence ID" value="OXA62872.1"/>
    <property type="molecule type" value="Genomic_DNA"/>
</dbReference>
<keyword evidence="1" id="KW-0732">Signal</keyword>